<dbReference type="SUPFAM" id="SSF117074">
    <property type="entry name" value="Hypothetical protein PA1324"/>
    <property type="match status" value="1"/>
</dbReference>
<comment type="subcellular location">
    <subcellularLocation>
        <location evidence="1">Secreted</location>
    </subcellularLocation>
</comment>
<dbReference type="SUPFAM" id="SSF49478">
    <property type="entry name" value="Cna protein B-type domain"/>
    <property type="match status" value="1"/>
</dbReference>
<evidence type="ECO:0000313" key="8">
    <source>
        <dbReference type="Proteomes" id="UP001308005"/>
    </source>
</evidence>
<evidence type="ECO:0000256" key="5">
    <source>
        <dbReference type="ARBA" id="ARBA00022801"/>
    </source>
</evidence>
<dbReference type="PANTHER" id="PTHR34819:SF3">
    <property type="entry name" value="CELL SURFACE PROTEIN"/>
    <property type="match status" value="1"/>
</dbReference>
<dbReference type="InterPro" id="IPR001434">
    <property type="entry name" value="OmcB-like_DUF11"/>
</dbReference>
<sequence length="1035" mass="107707">MNKACQHSALILVALLIWVIPLRASFAAPFSFEAVPKQAITDNGCPTTNNFTINVTDDFKVSDLNVGLAITHAYRSDLDVTLRSPAGTSVALFTDVGGSGSNLDILLDDEAGTDIGSLGNSPNHTVGTSFYENVFNPEGSAALSAFDGENAIGTWTLSICDDTNQDAGTMERILLQFDGVSNIVAVPGHILGTVFQDFDSDGVKDSASATDQRTDAGVAGVTVTAYDANGATYSAVTDSSGAYNINASAGTGPFRVEFTTLPTNFYPTFHQSNSGSNSSAPNSTGTTAGATVQFLPASVVSAGAANVNLGVNEPCDYCQNDPYMATPVAMGGDQTSSTYTLKTSDAIKVFKSSVSGTSPSVVQGASQQEVATTYGQAYDRMNKKLYTAAYIKRHTGLTAGGAGQIFRTDLSNPAAPGAPAAWVTIPNVGFSSSNSSRGLPASPATVASRDPLVMSAVGKAGLGDIDISDDLSTLYAMNLYDKSIYPVDTKTGTVGTPIVVPAATCTQGVWRPFALKVRRGTLYAGGVCDGSGASATTLNLSMQIFPYDLVTKTWGAGLFAGNGASLDYDGVAGNADRGCGLVYSQQGYTPPPPVGCSWEVWNDSLTTTDTFGMYGLRPMPMLTDIEFDQKNNLVLGLRDRWGDLTGYKQCTLSGSGSTCSSPNFSGISVGDILRATPSGSVWVLETLTPQRTEFFTDDEIVSTIINSSGNERIEHQETALGSLAYQPGATGVASTLYDPLNLYSAGVTWFSNDTGQAAQEVELVANTDNLSLFGKGNGLGDIEYLCDPALIEIGNRVWVDSDGDGIQDPNEAPISGVIVELYKNGVKIGQTTTDALGEYYFTSGTNATDANTNDNVIHNNGVGIIPGTGVAGGNSEYEIRIPNVIGGSKQAVLGVNGLTQANAMANDSIDSDGSIPGGQTYASYSIPYADLGSFGYNHHTYDFGFAPPQNVDIALVKTLDKSTARHGDTVVYTLTASNTSSTNASGVQVTDMLPAGLSYVADDGAGAYDHNSGLWNIGNLGAGANAVLNITAQVN</sequence>
<dbReference type="Proteomes" id="UP001308005">
    <property type="component" value="Unassembled WGS sequence"/>
</dbReference>
<keyword evidence="8" id="KW-1185">Reference proteome</keyword>
<dbReference type="EMBL" id="JAYMYJ010000160">
    <property type="protein sequence ID" value="MEB4593426.1"/>
    <property type="molecule type" value="Genomic_DNA"/>
</dbReference>
<evidence type="ECO:0000313" key="7">
    <source>
        <dbReference type="EMBL" id="MEB4593426.1"/>
    </source>
</evidence>
<dbReference type="InterPro" id="IPR047589">
    <property type="entry name" value="DUF11_rpt"/>
</dbReference>
<reference evidence="8" key="1">
    <citation type="submission" date="2023-07" db="EMBL/GenBank/DDBJ databases">
        <title>The carbon used by Thiothrix.</title>
        <authorList>
            <person name="Chen L."/>
        </authorList>
    </citation>
    <scope>NUCLEOTIDE SEQUENCE [LARGE SCALE GENOMIC DNA]</scope>
</reference>
<gene>
    <name evidence="7" type="ORF">VSS37_20785</name>
</gene>
<dbReference type="SUPFAM" id="SSF49785">
    <property type="entry name" value="Galactose-binding domain-like"/>
    <property type="match status" value="1"/>
</dbReference>
<protein>
    <submittedName>
        <fullName evidence="7">SdrD B-like domain-containing protein</fullName>
    </submittedName>
</protein>
<dbReference type="InterPro" id="IPR051172">
    <property type="entry name" value="Chlamydia_OmcB"/>
</dbReference>
<dbReference type="Pfam" id="PF01345">
    <property type="entry name" value="DUF11"/>
    <property type="match status" value="1"/>
</dbReference>
<name>A0ABU6D2V9_9GAMM</name>
<dbReference type="Pfam" id="PF17210">
    <property type="entry name" value="SdrD_B"/>
    <property type="match status" value="2"/>
</dbReference>
<dbReference type="Pfam" id="PF01483">
    <property type="entry name" value="P_proprotein"/>
    <property type="match status" value="1"/>
</dbReference>
<dbReference type="PROSITE" id="PS51829">
    <property type="entry name" value="P_HOMO_B"/>
    <property type="match status" value="1"/>
</dbReference>
<evidence type="ECO:0000256" key="3">
    <source>
        <dbReference type="ARBA" id="ARBA00022670"/>
    </source>
</evidence>
<comment type="caution">
    <text evidence="7">The sequence shown here is derived from an EMBL/GenBank/DDBJ whole genome shotgun (WGS) entry which is preliminary data.</text>
</comment>
<keyword evidence="4" id="KW-0732">Signal</keyword>
<accession>A0ABU6D2V9</accession>
<dbReference type="InterPro" id="IPR013783">
    <property type="entry name" value="Ig-like_fold"/>
</dbReference>
<dbReference type="InterPro" id="IPR002884">
    <property type="entry name" value="P_dom"/>
</dbReference>
<dbReference type="Gene3D" id="2.60.120.260">
    <property type="entry name" value="Galactose-binding domain-like"/>
    <property type="match status" value="1"/>
</dbReference>
<dbReference type="Gene3D" id="2.60.40.740">
    <property type="match status" value="1"/>
</dbReference>
<dbReference type="PANTHER" id="PTHR34819">
    <property type="entry name" value="LARGE CYSTEINE-RICH PERIPLASMIC PROTEIN OMCB"/>
    <property type="match status" value="1"/>
</dbReference>
<evidence type="ECO:0000256" key="2">
    <source>
        <dbReference type="ARBA" id="ARBA00022525"/>
    </source>
</evidence>
<dbReference type="Gene3D" id="2.60.40.10">
    <property type="entry name" value="Immunoglobulins"/>
    <property type="match status" value="2"/>
</dbReference>
<evidence type="ECO:0000256" key="4">
    <source>
        <dbReference type="ARBA" id="ARBA00022729"/>
    </source>
</evidence>
<dbReference type="InterPro" id="IPR008979">
    <property type="entry name" value="Galactose-bd-like_sf"/>
</dbReference>
<keyword evidence="3" id="KW-0645">Protease</keyword>
<feature type="domain" description="P/Homo B" evidence="6">
    <location>
        <begin position="27"/>
        <end position="183"/>
    </location>
</feature>
<keyword evidence="2" id="KW-0964">Secreted</keyword>
<evidence type="ECO:0000256" key="1">
    <source>
        <dbReference type="ARBA" id="ARBA00004613"/>
    </source>
</evidence>
<organism evidence="7 8">
    <name type="scientific">Candidatus Thiothrix phosphatis</name>
    <dbReference type="NCBI Taxonomy" id="3112415"/>
    <lineage>
        <taxon>Bacteria</taxon>
        <taxon>Pseudomonadati</taxon>
        <taxon>Pseudomonadota</taxon>
        <taxon>Gammaproteobacteria</taxon>
        <taxon>Thiotrichales</taxon>
        <taxon>Thiotrichaceae</taxon>
        <taxon>Thiothrix</taxon>
    </lineage>
</organism>
<dbReference type="RefSeq" id="WP_324698317.1">
    <property type="nucleotide sequence ID" value="NZ_JAYMYJ010000160.1"/>
</dbReference>
<reference evidence="7 8" key="2">
    <citation type="submission" date="2024-01" db="EMBL/GenBank/DDBJ databases">
        <authorList>
            <person name="Xie X."/>
        </authorList>
    </citation>
    <scope>NUCLEOTIDE SEQUENCE [LARGE SCALE GENOMIC DNA]</scope>
    <source>
        <strain evidence="7">SCUT-1</strain>
    </source>
</reference>
<dbReference type="InterPro" id="IPR033764">
    <property type="entry name" value="Sdr_B"/>
</dbReference>
<evidence type="ECO:0000259" key="6">
    <source>
        <dbReference type="PROSITE" id="PS51829"/>
    </source>
</evidence>
<keyword evidence="5" id="KW-0378">Hydrolase</keyword>
<proteinExistence type="predicted"/>
<dbReference type="NCBIfam" id="TIGR01451">
    <property type="entry name" value="B_ant_repeat"/>
    <property type="match status" value="1"/>
</dbReference>